<dbReference type="PANTHER" id="PTHR30329">
    <property type="entry name" value="STATOR ELEMENT OF FLAGELLAR MOTOR COMPLEX"/>
    <property type="match status" value="1"/>
</dbReference>
<accession>A0A4R5VEY9</accession>
<reference evidence="7 8" key="1">
    <citation type="submission" date="2019-03" db="EMBL/GenBank/DDBJ databases">
        <title>Ruegeria lutea sp. nov., a novel strain, isolated from marine sediment, the Masan Bay, South Korea.</title>
        <authorList>
            <person name="Kim J."/>
            <person name="Kim D.-Y."/>
            <person name="Lee S.-S."/>
        </authorList>
    </citation>
    <scope>NUCLEOTIDE SEQUENCE [LARGE SCALE GENOMIC DNA]</scope>
    <source>
        <strain evidence="7 8">318-1</strain>
    </source>
</reference>
<dbReference type="Gene3D" id="3.30.1330.60">
    <property type="entry name" value="OmpA-like domain"/>
    <property type="match status" value="1"/>
</dbReference>
<dbReference type="PANTHER" id="PTHR30329:SF21">
    <property type="entry name" value="LIPOPROTEIN YIAD-RELATED"/>
    <property type="match status" value="1"/>
</dbReference>
<feature type="region of interest" description="Disordered" evidence="5">
    <location>
        <begin position="214"/>
        <end position="236"/>
    </location>
</feature>
<evidence type="ECO:0000256" key="1">
    <source>
        <dbReference type="ARBA" id="ARBA00004442"/>
    </source>
</evidence>
<evidence type="ECO:0000256" key="4">
    <source>
        <dbReference type="PROSITE-ProRule" id="PRU00473"/>
    </source>
</evidence>
<dbReference type="InterPro" id="IPR006664">
    <property type="entry name" value="OMP_bac"/>
</dbReference>
<dbReference type="Gene3D" id="2.40.128.110">
    <property type="entry name" value="Lipid/polyisoprenoid-binding, YceI-like"/>
    <property type="match status" value="1"/>
</dbReference>
<keyword evidence="2 4" id="KW-0472">Membrane</keyword>
<keyword evidence="8" id="KW-1185">Reference proteome</keyword>
<evidence type="ECO:0000259" key="6">
    <source>
        <dbReference type="PROSITE" id="PS51123"/>
    </source>
</evidence>
<dbReference type="InterPro" id="IPR006665">
    <property type="entry name" value="OmpA-like"/>
</dbReference>
<comment type="caution">
    <text evidence="7">The sequence shown here is derived from an EMBL/GenBank/DDBJ whole genome shotgun (WGS) entry which is preliminary data.</text>
</comment>
<dbReference type="RefSeq" id="WP_133358501.1">
    <property type="nucleotide sequence ID" value="NZ_SMUV01000050.1"/>
</dbReference>
<dbReference type="AlphaFoldDB" id="A0A4R5VEY9"/>
<gene>
    <name evidence="7" type="ORF">E1832_04295</name>
</gene>
<dbReference type="PRINTS" id="PR01021">
    <property type="entry name" value="OMPADOMAIN"/>
</dbReference>
<proteinExistence type="predicted"/>
<evidence type="ECO:0000256" key="2">
    <source>
        <dbReference type="ARBA" id="ARBA00023136"/>
    </source>
</evidence>
<dbReference type="InterPro" id="IPR036737">
    <property type="entry name" value="OmpA-like_sf"/>
</dbReference>
<evidence type="ECO:0000256" key="3">
    <source>
        <dbReference type="ARBA" id="ARBA00023237"/>
    </source>
</evidence>
<name>A0A4R5VEY9_9RHOB</name>
<evidence type="ECO:0000313" key="7">
    <source>
        <dbReference type="EMBL" id="TDK51050.1"/>
    </source>
</evidence>
<dbReference type="EMBL" id="SMUV01000050">
    <property type="protein sequence ID" value="TDK51050.1"/>
    <property type="molecule type" value="Genomic_DNA"/>
</dbReference>
<dbReference type="Pfam" id="PF04264">
    <property type="entry name" value="YceI"/>
    <property type="match status" value="1"/>
</dbReference>
<dbReference type="OrthoDB" id="5525824at2"/>
<dbReference type="InterPro" id="IPR007372">
    <property type="entry name" value="Lipid/polyisoprenoid-bd_YceI"/>
</dbReference>
<dbReference type="InterPro" id="IPR050330">
    <property type="entry name" value="Bact_OuterMem_StrucFunc"/>
</dbReference>
<organism evidence="7 8">
    <name type="scientific">Antarcticimicrobium luteum</name>
    <dbReference type="NCBI Taxonomy" id="2547397"/>
    <lineage>
        <taxon>Bacteria</taxon>
        <taxon>Pseudomonadati</taxon>
        <taxon>Pseudomonadota</taxon>
        <taxon>Alphaproteobacteria</taxon>
        <taxon>Rhodobacterales</taxon>
        <taxon>Paracoccaceae</taxon>
        <taxon>Antarcticimicrobium</taxon>
    </lineage>
</organism>
<dbReference type="PROSITE" id="PS51123">
    <property type="entry name" value="OMPA_2"/>
    <property type="match status" value="1"/>
</dbReference>
<dbReference type="SMART" id="SM00867">
    <property type="entry name" value="YceI"/>
    <property type="match status" value="1"/>
</dbReference>
<dbReference type="SUPFAM" id="SSF101874">
    <property type="entry name" value="YceI-like"/>
    <property type="match status" value="1"/>
</dbReference>
<dbReference type="SUPFAM" id="SSF103088">
    <property type="entry name" value="OmpA-like"/>
    <property type="match status" value="1"/>
</dbReference>
<feature type="domain" description="OmpA-like" evidence="6">
    <location>
        <begin position="240"/>
        <end position="355"/>
    </location>
</feature>
<keyword evidence="3" id="KW-0998">Cell outer membrane</keyword>
<dbReference type="Pfam" id="PF00691">
    <property type="entry name" value="OmpA"/>
    <property type="match status" value="1"/>
</dbReference>
<evidence type="ECO:0000256" key="5">
    <source>
        <dbReference type="SAM" id="MobiDB-lite"/>
    </source>
</evidence>
<comment type="subcellular location">
    <subcellularLocation>
        <location evidence="1">Cell outer membrane</location>
    </subcellularLocation>
</comment>
<dbReference type="CDD" id="cd07185">
    <property type="entry name" value="OmpA_C-like"/>
    <property type="match status" value="1"/>
</dbReference>
<dbReference type="GO" id="GO:0009279">
    <property type="term" value="C:cell outer membrane"/>
    <property type="evidence" value="ECO:0007669"/>
    <property type="project" value="UniProtKB-SubCell"/>
</dbReference>
<sequence>MTVLSRLCTLIFIVPLLVLTPVLTPVPGAQAQETQPFAGGWRLDPAGSEIRFVSIKNGDLAEASRFGTLSGLITDQGKAQIRVLLDSVDTGIDLRNVRLRFMLFETFLHPEAIITTQLDSARLRDLPAVRSKQIDLSYALSLHGMTLSNTARVSVTLLDEERVEVASVAPIPVSAIKFGMAQGIAAMEKAAAVAVVPVGIVSFTLVFDRGAAEAPEAAPQPQSAATTAAPSGTGPAGCAERLVEASRAGGIHFAPGSARLSGNSAAALDRVAEIARACGGLRILVAGHTDSDGAAEANLRLSRARAEAVAAALAMRGIDRARLQAQGFGETEPLVPNDSAASKARNRRIAFSVAD</sequence>
<evidence type="ECO:0000313" key="8">
    <source>
        <dbReference type="Proteomes" id="UP000295301"/>
    </source>
</evidence>
<protein>
    <recommendedName>
        <fullName evidence="6">OmpA-like domain-containing protein</fullName>
    </recommendedName>
</protein>
<dbReference type="Proteomes" id="UP000295301">
    <property type="component" value="Unassembled WGS sequence"/>
</dbReference>
<dbReference type="InterPro" id="IPR036761">
    <property type="entry name" value="TTHA0802/YceI-like_sf"/>
</dbReference>